<evidence type="ECO:0000313" key="2">
    <source>
        <dbReference type="EMBL" id="SHJ26804.1"/>
    </source>
</evidence>
<dbReference type="GeneID" id="92713223"/>
<name>A0A1M6HXJ3_9BACE</name>
<evidence type="ECO:0000259" key="1">
    <source>
        <dbReference type="Pfam" id="PF18962"/>
    </source>
</evidence>
<dbReference type="Pfam" id="PF18962">
    <property type="entry name" value="Por_Secre_tail"/>
    <property type="match status" value="1"/>
</dbReference>
<gene>
    <name evidence="2" type="ORF">SAMN05444350_12032</name>
</gene>
<dbReference type="Gene3D" id="3.20.20.80">
    <property type="entry name" value="Glycosidases"/>
    <property type="match status" value="1"/>
</dbReference>
<dbReference type="InterPro" id="IPR026444">
    <property type="entry name" value="Secre_tail"/>
</dbReference>
<organism evidence="2 3">
    <name type="scientific">Bacteroides stercorirosoris</name>
    <dbReference type="NCBI Taxonomy" id="871324"/>
    <lineage>
        <taxon>Bacteria</taxon>
        <taxon>Pseudomonadati</taxon>
        <taxon>Bacteroidota</taxon>
        <taxon>Bacteroidia</taxon>
        <taxon>Bacteroidales</taxon>
        <taxon>Bacteroidaceae</taxon>
        <taxon>Bacteroides</taxon>
    </lineage>
</organism>
<dbReference type="Proteomes" id="UP000184192">
    <property type="component" value="Unassembled WGS sequence"/>
</dbReference>
<keyword evidence="3" id="KW-1185">Reference proteome</keyword>
<protein>
    <submittedName>
        <fullName evidence="2">Por secretion system C-terminal sorting domain-containing protein</fullName>
    </submittedName>
</protein>
<sequence length="881" mass="99975">MQKKTLLPQSVHKLKRIWILCLISLCIAPLNAQTLYKIEMPNYILQASGTNTETLYIKNKESENLIQLGKLKFGWTPAITMENTCSYEIIEVNGYQAIRATYTFPSSVPSSITLTGTFIARPDRVDVQYWVSGVPTGYVTNWGGSQFRFILSNKANTQILPEAKLGLWQRDAQGGLPIEAADSNFFPFLIKDKIICLAYGPENKANSSWKDDWYRHTVLIDNKDGSYSTKFSVLVASSDWPYEAICAQWKGRPFALTLSTDKPYNWWENASGTLSVKVNLANTSQEKKNCTLKYWIRDYAGNYVVNESRSLTLEAGQLQVYPIEFTPESEREIYFIEASIEDETGKEQVFHRTNIGLLPPHEFTSTSDENIMGLSAYWAIPDSTELKRLLNRMGVRWVRNGINSSFKNIEAMYHNNIDWTKKWSDTERDKQIRTCFQEIVKSGNKIWEFGNELNMSSPDIGGAGEGIGKALLAESYVKWLKAIRKIQSEKTEWQKIKIISFGFAGTDEVFLEKLVTLGGWELLDGIALHPGRGNFTPDYPVTVPWNEFEKPSSGYQYWNYYGSIRILKNFIKAHGNDKDLYLTEVYALDFPNHSWNDTPRESAENVVLSFALAAAEGVKNALYYQLFNSVWNNQLGVREDNREYFFGLINRDLSFKPSLMAYCNISEALDGARFKGWIKFSENNPFSKGIMFDTPKGPMSIIWDRIEGDILPRPNGNSSPEPWISSWNIQTELTLPCKEESITVLNAIGQKESIPVKDHKATITLTGAPVIIYGMDASQMQLHGDAPTSIENLYVNGKDIRISPNPVKDRLFIKANFQSDIKQMHLYIYNVIGQQIVSQSIPVSGNTLEYSINVTGINAGIYYAVFDINGVERITKKVIKQ</sequence>
<dbReference type="SUPFAM" id="SSF51445">
    <property type="entry name" value="(Trans)glycosidases"/>
    <property type="match status" value="1"/>
</dbReference>
<dbReference type="NCBIfam" id="TIGR04183">
    <property type="entry name" value="Por_Secre_tail"/>
    <property type="match status" value="1"/>
</dbReference>
<feature type="domain" description="Secretion system C-terminal sorting" evidence="1">
    <location>
        <begin position="802"/>
        <end position="879"/>
    </location>
</feature>
<reference evidence="3" key="1">
    <citation type="submission" date="2016-11" db="EMBL/GenBank/DDBJ databases">
        <authorList>
            <person name="Varghese N."/>
            <person name="Submissions S."/>
        </authorList>
    </citation>
    <scope>NUCLEOTIDE SEQUENCE [LARGE SCALE GENOMIC DNA]</scope>
    <source>
        <strain evidence="3">DSM 26884</strain>
    </source>
</reference>
<dbReference type="InterPro" id="IPR017853">
    <property type="entry name" value="GH"/>
</dbReference>
<dbReference type="eggNOG" id="COG3664">
    <property type="taxonomic scope" value="Bacteria"/>
</dbReference>
<proteinExistence type="predicted"/>
<dbReference type="EMBL" id="FQZN01000020">
    <property type="protein sequence ID" value="SHJ26804.1"/>
    <property type="molecule type" value="Genomic_DNA"/>
</dbReference>
<dbReference type="AlphaFoldDB" id="A0A1M6HXJ3"/>
<accession>A0A1M6HXJ3</accession>
<dbReference type="RefSeq" id="WP_073314164.1">
    <property type="nucleotide sequence ID" value="NZ_FQZN01000020.1"/>
</dbReference>
<evidence type="ECO:0000313" key="3">
    <source>
        <dbReference type="Proteomes" id="UP000184192"/>
    </source>
</evidence>